<dbReference type="Gene3D" id="1.10.10.10">
    <property type="entry name" value="Winged helix-like DNA-binding domain superfamily/Winged helix DNA-binding domain"/>
    <property type="match status" value="1"/>
</dbReference>
<dbReference type="SUPFAM" id="SSF100950">
    <property type="entry name" value="NagB/RpiA/CoA transferase-like"/>
    <property type="match status" value="1"/>
</dbReference>
<protein>
    <submittedName>
        <fullName evidence="5">DeoR/GlpR transcriptional regulator</fullName>
    </submittedName>
</protein>
<dbReference type="KEGG" id="jeh:EJN90_03740"/>
<keyword evidence="6" id="KW-1185">Reference proteome</keyword>
<dbReference type="OrthoDB" id="9797223at2"/>
<dbReference type="PANTHER" id="PTHR30363">
    <property type="entry name" value="HTH-TYPE TRANSCRIPTIONAL REGULATOR SRLR-RELATED"/>
    <property type="match status" value="1"/>
</dbReference>
<dbReference type="SMART" id="SM00420">
    <property type="entry name" value="HTH_DEOR"/>
    <property type="match status" value="1"/>
</dbReference>
<dbReference type="EMBL" id="CP034465">
    <property type="protein sequence ID" value="AZP05667.1"/>
    <property type="molecule type" value="Genomic_DNA"/>
</dbReference>
<dbReference type="SMART" id="SM01134">
    <property type="entry name" value="DeoRC"/>
    <property type="match status" value="1"/>
</dbReference>
<evidence type="ECO:0000256" key="1">
    <source>
        <dbReference type="ARBA" id="ARBA00023015"/>
    </source>
</evidence>
<dbReference type="Pfam" id="PF00455">
    <property type="entry name" value="DeoRC"/>
    <property type="match status" value="1"/>
</dbReference>
<dbReference type="PROSITE" id="PS51000">
    <property type="entry name" value="HTH_DEOR_2"/>
    <property type="match status" value="1"/>
</dbReference>
<dbReference type="InterPro" id="IPR036390">
    <property type="entry name" value="WH_DNA-bd_sf"/>
</dbReference>
<dbReference type="GO" id="GO:0003700">
    <property type="term" value="F:DNA-binding transcription factor activity"/>
    <property type="evidence" value="ECO:0007669"/>
    <property type="project" value="InterPro"/>
</dbReference>
<evidence type="ECO:0000256" key="3">
    <source>
        <dbReference type="ARBA" id="ARBA00023163"/>
    </source>
</evidence>
<dbReference type="InterPro" id="IPR018356">
    <property type="entry name" value="Tscrpt_reg_HTH_DeoR_CS"/>
</dbReference>
<dbReference type="Proteomes" id="UP000273326">
    <property type="component" value="Chromosome"/>
</dbReference>
<dbReference type="PANTHER" id="PTHR30363:SF44">
    <property type="entry name" value="AGA OPERON TRANSCRIPTIONAL REPRESSOR-RELATED"/>
    <property type="match status" value="1"/>
</dbReference>
<dbReference type="InterPro" id="IPR037171">
    <property type="entry name" value="NagB/RpiA_transferase-like"/>
</dbReference>
<keyword evidence="3" id="KW-0804">Transcription</keyword>
<dbReference type="InterPro" id="IPR014036">
    <property type="entry name" value="DeoR-like_C"/>
</dbReference>
<accession>A0A3S9HE63</accession>
<dbReference type="AlphaFoldDB" id="A0A3S9HE63"/>
<feature type="domain" description="HTH deoR-type" evidence="4">
    <location>
        <begin position="3"/>
        <end position="58"/>
    </location>
</feature>
<dbReference type="SUPFAM" id="SSF46785">
    <property type="entry name" value="Winged helix' DNA-binding domain"/>
    <property type="match status" value="1"/>
</dbReference>
<gene>
    <name evidence="5" type="ORF">EJN90_03740</name>
</gene>
<dbReference type="PRINTS" id="PR00037">
    <property type="entry name" value="HTHLACR"/>
</dbReference>
<organism evidence="5 6">
    <name type="scientific">Jeotgalibaca ciconiae</name>
    <dbReference type="NCBI Taxonomy" id="2496265"/>
    <lineage>
        <taxon>Bacteria</taxon>
        <taxon>Bacillati</taxon>
        <taxon>Bacillota</taxon>
        <taxon>Bacilli</taxon>
        <taxon>Lactobacillales</taxon>
        <taxon>Carnobacteriaceae</taxon>
        <taxon>Jeotgalibaca</taxon>
    </lineage>
</organism>
<dbReference type="InterPro" id="IPR001034">
    <property type="entry name" value="DeoR_HTH"/>
</dbReference>
<dbReference type="InterPro" id="IPR050313">
    <property type="entry name" value="Carb_Metab_HTH_regulators"/>
</dbReference>
<dbReference type="Gene3D" id="3.40.50.1360">
    <property type="match status" value="1"/>
</dbReference>
<dbReference type="PROSITE" id="PS00894">
    <property type="entry name" value="HTH_DEOR_1"/>
    <property type="match status" value="1"/>
</dbReference>
<dbReference type="GO" id="GO:0003677">
    <property type="term" value="F:DNA binding"/>
    <property type="evidence" value="ECO:0007669"/>
    <property type="project" value="UniProtKB-KW"/>
</dbReference>
<name>A0A3S9HE63_9LACT</name>
<reference evidence="6" key="1">
    <citation type="submission" date="2018-12" db="EMBL/GenBank/DDBJ databases">
        <title>Complete genome sequencing of Jeotgalibaca sp. H21T32.</title>
        <authorList>
            <person name="Bae J.-W."/>
            <person name="Lee S.-Y."/>
        </authorList>
    </citation>
    <scope>NUCLEOTIDE SEQUENCE [LARGE SCALE GENOMIC DNA]</scope>
    <source>
        <strain evidence="6">H21T32</strain>
    </source>
</reference>
<keyword evidence="2" id="KW-0238">DNA-binding</keyword>
<dbReference type="InterPro" id="IPR036388">
    <property type="entry name" value="WH-like_DNA-bd_sf"/>
</dbReference>
<evidence type="ECO:0000313" key="6">
    <source>
        <dbReference type="Proteomes" id="UP000273326"/>
    </source>
</evidence>
<keyword evidence="1" id="KW-0805">Transcription regulation</keyword>
<proteinExistence type="predicted"/>
<sequence length="252" mass="28366">MLAFERRDAITNKITREKKILVSELSILFDVSEETIRRDLEKLEKEGLLTRTHGGATLNSQTSQDIPYITRNTLNKDLKTTIAQKILSIIPDNATLMVDSSSTVFEAMDTLKHLRNNITIITNSLEILYTFKNSEFQLISTGGNIRKQSQAMVGSSAESILNRYNVDFGVFSCKGLSLTSGVMDSNEPEAEIKKIMGSRAKKIILLVDSSKFDVPAFVNVFTLEQIDYLITDKKPSQEWIAICEEKNITLIY</sequence>
<evidence type="ECO:0000313" key="5">
    <source>
        <dbReference type="EMBL" id="AZP05667.1"/>
    </source>
</evidence>
<evidence type="ECO:0000259" key="4">
    <source>
        <dbReference type="PROSITE" id="PS51000"/>
    </source>
</evidence>
<evidence type="ECO:0000256" key="2">
    <source>
        <dbReference type="ARBA" id="ARBA00023125"/>
    </source>
</evidence>
<dbReference type="Pfam" id="PF08220">
    <property type="entry name" value="HTH_DeoR"/>
    <property type="match status" value="1"/>
</dbReference>